<dbReference type="PRINTS" id="PR00035">
    <property type="entry name" value="HTHGNTR"/>
</dbReference>
<evidence type="ECO:0000313" key="5">
    <source>
        <dbReference type="EMBL" id="XCC62766.1"/>
    </source>
</evidence>
<dbReference type="PANTHER" id="PTHR30146">
    <property type="entry name" value="LACI-RELATED TRANSCRIPTIONAL REPRESSOR"/>
    <property type="match status" value="1"/>
</dbReference>
<accession>A0AAU8AAI1</accession>
<protein>
    <submittedName>
        <fullName evidence="5">GntR family transcriptional regulator</fullName>
    </submittedName>
</protein>
<dbReference type="SUPFAM" id="SSF53822">
    <property type="entry name" value="Periplasmic binding protein-like I"/>
    <property type="match status" value="1"/>
</dbReference>
<evidence type="ECO:0000259" key="4">
    <source>
        <dbReference type="PROSITE" id="PS50949"/>
    </source>
</evidence>
<dbReference type="RefSeq" id="WP_079547443.1">
    <property type="nucleotide sequence ID" value="NZ_CP117826.1"/>
</dbReference>
<dbReference type="SMART" id="SM00345">
    <property type="entry name" value="HTH_GNTR"/>
    <property type="match status" value="1"/>
</dbReference>
<dbReference type="InterPro" id="IPR000524">
    <property type="entry name" value="Tscrpt_reg_HTH_GntR"/>
</dbReference>
<dbReference type="InterPro" id="IPR033532">
    <property type="entry name" value="AraR_ligand_bind_dom"/>
</dbReference>
<keyword evidence="3" id="KW-0804">Transcription</keyword>
<dbReference type="SUPFAM" id="SSF46785">
    <property type="entry name" value="Winged helix' DNA-binding domain"/>
    <property type="match status" value="1"/>
</dbReference>
<evidence type="ECO:0000256" key="2">
    <source>
        <dbReference type="ARBA" id="ARBA00023125"/>
    </source>
</evidence>
<name>A0AAU8AAI1_9FIRM</name>
<dbReference type="PANTHER" id="PTHR30146:SF150">
    <property type="entry name" value="ARABINOSE METABOLISM TRANSCRIPTIONAL REPRESSOR"/>
    <property type="match status" value="1"/>
</dbReference>
<organism evidence="5">
    <name type="scientific">Christensenella massiliensis</name>
    <dbReference type="NCBI Taxonomy" id="1805714"/>
    <lineage>
        <taxon>Bacteria</taxon>
        <taxon>Bacillati</taxon>
        <taxon>Bacillota</taxon>
        <taxon>Clostridia</taxon>
        <taxon>Christensenellales</taxon>
        <taxon>Christensenellaceae</taxon>
        <taxon>Christensenella</taxon>
    </lineage>
</organism>
<keyword evidence="1" id="KW-0805">Transcription regulation</keyword>
<gene>
    <name evidence="5" type="ORF">PUP29_02250</name>
</gene>
<reference evidence="5" key="1">
    <citation type="submission" date="2023-02" db="EMBL/GenBank/DDBJ databases">
        <title>Gut commensal Christensenella minuta modulates host metabolism via a new class of secondary bile acids.</title>
        <authorList>
            <person name="Liu C."/>
        </authorList>
    </citation>
    <scope>NUCLEOTIDE SEQUENCE</scope>
    <source>
        <strain evidence="5">CA70</strain>
    </source>
</reference>
<dbReference type="CDD" id="cd01541">
    <property type="entry name" value="PBP1_AraR"/>
    <property type="match status" value="1"/>
</dbReference>
<dbReference type="GO" id="GO:0003700">
    <property type="term" value="F:DNA-binding transcription factor activity"/>
    <property type="evidence" value="ECO:0007669"/>
    <property type="project" value="InterPro"/>
</dbReference>
<proteinExistence type="predicted"/>
<dbReference type="Pfam" id="PF00392">
    <property type="entry name" value="GntR"/>
    <property type="match status" value="1"/>
</dbReference>
<dbReference type="PROSITE" id="PS50949">
    <property type="entry name" value="HTH_GNTR"/>
    <property type="match status" value="1"/>
</dbReference>
<evidence type="ECO:0000256" key="3">
    <source>
        <dbReference type="ARBA" id="ARBA00023163"/>
    </source>
</evidence>
<keyword evidence="2" id="KW-0238">DNA-binding</keyword>
<dbReference type="EMBL" id="CP117826">
    <property type="protein sequence ID" value="XCC62766.1"/>
    <property type="molecule type" value="Genomic_DNA"/>
</dbReference>
<dbReference type="AlphaFoldDB" id="A0AAU8AAI1"/>
<dbReference type="InterPro" id="IPR036390">
    <property type="entry name" value="WH_DNA-bd_sf"/>
</dbReference>
<dbReference type="InterPro" id="IPR046335">
    <property type="entry name" value="LacI/GalR-like_sensor"/>
</dbReference>
<dbReference type="Gene3D" id="3.40.50.2300">
    <property type="match status" value="2"/>
</dbReference>
<dbReference type="Gene3D" id="1.10.10.10">
    <property type="entry name" value="Winged helix-like DNA-binding domain superfamily/Winged helix DNA-binding domain"/>
    <property type="match status" value="1"/>
</dbReference>
<sequence length="365" mass="41596">MDDSSKNFNFKYIILKQWIVDNIKNKTFRQGDKLPSENLLCRKFGISRQTVRNAMAQLSEEGVVKKVRGSGMYVNKTFAAATSKTVGILISYLNEYIFKHIFKEIETVLKLEGYEIDLCISENRIEQERGFLERMYHSDVAGLIIEGTRSALPNPNIEYYRKLEEKEVPFLFIHNYYSDVKCPSILMDDIGASKKMTQMLIEAGHTDIAGIFKGDDLQGHRRYLGYVQALGEAGIPVREELIGWFYSNYDNNILLEISIKAILDTLDYYTAMIAYNDLIALEINRFYVQNGISIPRNVSMVSFDDGAASSNLGIISAKHPKKMLGIEAAMRILRMIREGRDAIPPVPYVINTELALRDSIKKIAR</sequence>
<dbReference type="InterPro" id="IPR036388">
    <property type="entry name" value="WH-like_DNA-bd_sf"/>
</dbReference>
<dbReference type="Pfam" id="PF13377">
    <property type="entry name" value="Peripla_BP_3"/>
    <property type="match status" value="1"/>
</dbReference>
<feature type="domain" description="HTH gntR-type" evidence="4">
    <location>
        <begin position="9"/>
        <end position="77"/>
    </location>
</feature>
<evidence type="ECO:0000256" key="1">
    <source>
        <dbReference type="ARBA" id="ARBA00023015"/>
    </source>
</evidence>
<dbReference type="GO" id="GO:0000976">
    <property type="term" value="F:transcription cis-regulatory region binding"/>
    <property type="evidence" value="ECO:0007669"/>
    <property type="project" value="TreeGrafter"/>
</dbReference>
<dbReference type="InterPro" id="IPR028082">
    <property type="entry name" value="Peripla_BP_I"/>
</dbReference>
<dbReference type="CDD" id="cd07377">
    <property type="entry name" value="WHTH_GntR"/>
    <property type="match status" value="1"/>
</dbReference>